<name>A0ACC0G130_9ERIC</name>
<reference evidence="1 2" key="1">
    <citation type="journal article" date="2022" name="Plant J.">
        <title>Chromosome-level genome of Camellia lanceoleosa provides a valuable resource for understanding genome evolution and self-incompatibility.</title>
        <authorList>
            <person name="Gong W."/>
            <person name="Xiao S."/>
            <person name="Wang L."/>
            <person name="Liao Z."/>
            <person name="Chang Y."/>
            <person name="Mo W."/>
            <person name="Hu G."/>
            <person name="Li W."/>
            <person name="Zhao G."/>
            <person name="Zhu H."/>
            <person name="Hu X."/>
            <person name="Ji K."/>
            <person name="Xiang X."/>
            <person name="Song Q."/>
            <person name="Yuan D."/>
            <person name="Jin S."/>
            <person name="Zhang L."/>
        </authorList>
    </citation>
    <scope>NUCLEOTIDE SEQUENCE [LARGE SCALE GENOMIC DNA]</scope>
    <source>
        <strain evidence="1">SQ_2022a</strain>
    </source>
</reference>
<evidence type="ECO:0000313" key="1">
    <source>
        <dbReference type="EMBL" id="KAI7994620.1"/>
    </source>
</evidence>
<accession>A0ACC0G130</accession>
<evidence type="ECO:0000313" key="2">
    <source>
        <dbReference type="Proteomes" id="UP001060215"/>
    </source>
</evidence>
<sequence>MPRTTSLSSSSADHYSKFKKTKKPFLPFPLSHQQPRRPLPIIVFSAFCLFVGIARIAFSLCCPPPKPVPVFRYGCTQDTFSSFYSFPTARCPKHLGFIGIQTAFSSSDRRAALRSTWFPSESRCPT</sequence>
<dbReference type="Proteomes" id="UP001060215">
    <property type="component" value="Chromosome 12"/>
</dbReference>
<comment type="caution">
    <text evidence="1">The sequence shown here is derived from an EMBL/GenBank/DDBJ whole genome shotgun (WGS) entry which is preliminary data.</text>
</comment>
<organism evidence="1 2">
    <name type="scientific">Camellia lanceoleosa</name>
    <dbReference type="NCBI Taxonomy" id="1840588"/>
    <lineage>
        <taxon>Eukaryota</taxon>
        <taxon>Viridiplantae</taxon>
        <taxon>Streptophyta</taxon>
        <taxon>Embryophyta</taxon>
        <taxon>Tracheophyta</taxon>
        <taxon>Spermatophyta</taxon>
        <taxon>Magnoliopsida</taxon>
        <taxon>eudicotyledons</taxon>
        <taxon>Gunneridae</taxon>
        <taxon>Pentapetalae</taxon>
        <taxon>asterids</taxon>
        <taxon>Ericales</taxon>
        <taxon>Theaceae</taxon>
        <taxon>Camellia</taxon>
    </lineage>
</organism>
<protein>
    <submittedName>
        <fullName evidence="1">Beta-1,3-galactosyltransferase 12</fullName>
    </submittedName>
</protein>
<keyword evidence="2" id="KW-1185">Reference proteome</keyword>
<gene>
    <name evidence="1" type="ORF">LOK49_LG11G02010</name>
</gene>
<dbReference type="EMBL" id="CM045769">
    <property type="protein sequence ID" value="KAI7994620.1"/>
    <property type="molecule type" value="Genomic_DNA"/>
</dbReference>
<proteinExistence type="predicted"/>